<evidence type="ECO:0000256" key="5">
    <source>
        <dbReference type="SAM" id="Phobius"/>
    </source>
</evidence>
<feature type="transmembrane region" description="Helical" evidence="5">
    <location>
        <begin position="329"/>
        <end position="348"/>
    </location>
</feature>
<feature type="transmembrane region" description="Helical" evidence="5">
    <location>
        <begin position="160"/>
        <end position="179"/>
    </location>
</feature>
<feature type="transmembrane region" description="Helical" evidence="5">
    <location>
        <begin position="29"/>
        <end position="51"/>
    </location>
</feature>
<evidence type="ECO:0000256" key="2">
    <source>
        <dbReference type="ARBA" id="ARBA00022692"/>
    </source>
</evidence>
<feature type="transmembrane region" description="Helical" evidence="5">
    <location>
        <begin position="296"/>
        <end position="317"/>
    </location>
</feature>
<feature type="transmembrane region" description="Helical" evidence="5">
    <location>
        <begin position="199"/>
        <end position="218"/>
    </location>
</feature>
<evidence type="ECO:0000259" key="6">
    <source>
        <dbReference type="Pfam" id="PF13515"/>
    </source>
</evidence>
<dbReference type="GO" id="GO:0016020">
    <property type="term" value="C:membrane"/>
    <property type="evidence" value="ECO:0007669"/>
    <property type="project" value="UniProtKB-SubCell"/>
</dbReference>
<evidence type="ECO:0000256" key="1">
    <source>
        <dbReference type="ARBA" id="ARBA00004141"/>
    </source>
</evidence>
<proteinExistence type="predicted"/>
<reference evidence="7" key="1">
    <citation type="submission" date="2020-05" db="EMBL/GenBank/DDBJ databases">
        <authorList>
            <person name="Chiriac C."/>
            <person name="Salcher M."/>
            <person name="Ghai R."/>
            <person name="Kavagutti S V."/>
        </authorList>
    </citation>
    <scope>NUCLEOTIDE SEQUENCE</scope>
</reference>
<comment type="subcellular location">
    <subcellularLocation>
        <location evidence="1">Membrane</location>
        <topology evidence="1">Multi-pass membrane protein</topology>
    </subcellularLocation>
</comment>
<evidence type="ECO:0000256" key="4">
    <source>
        <dbReference type="ARBA" id="ARBA00023136"/>
    </source>
</evidence>
<keyword evidence="4 5" id="KW-0472">Membrane</keyword>
<feature type="transmembrane region" description="Helical" evidence="5">
    <location>
        <begin position="248"/>
        <end position="266"/>
    </location>
</feature>
<name>A0A6J6U6C2_9ZZZZ</name>
<feature type="transmembrane region" description="Helical" evidence="5">
    <location>
        <begin position="224"/>
        <end position="241"/>
    </location>
</feature>
<dbReference type="EMBL" id="CAEZYZ010000157">
    <property type="protein sequence ID" value="CAB4754143.1"/>
    <property type="molecule type" value="Genomic_DNA"/>
</dbReference>
<feature type="transmembrane region" description="Helical" evidence="5">
    <location>
        <begin position="272"/>
        <end position="289"/>
    </location>
</feature>
<accession>A0A6J6U6C2</accession>
<gene>
    <name evidence="7" type="ORF">UFOPK2810_00985</name>
</gene>
<keyword evidence="3 5" id="KW-1133">Transmembrane helix</keyword>
<evidence type="ECO:0000256" key="3">
    <source>
        <dbReference type="ARBA" id="ARBA00022989"/>
    </source>
</evidence>
<evidence type="ECO:0000313" key="7">
    <source>
        <dbReference type="EMBL" id="CAB4754143.1"/>
    </source>
</evidence>
<dbReference type="AlphaFoldDB" id="A0A6J6U6C2"/>
<keyword evidence="2 5" id="KW-0812">Transmembrane</keyword>
<dbReference type="InterPro" id="IPR049453">
    <property type="entry name" value="Memb_transporter_dom"/>
</dbReference>
<organism evidence="7">
    <name type="scientific">freshwater metagenome</name>
    <dbReference type="NCBI Taxonomy" id="449393"/>
    <lineage>
        <taxon>unclassified sequences</taxon>
        <taxon>metagenomes</taxon>
        <taxon>ecological metagenomes</taxon>
    </lineage>
</organism>
<feature type="transmembrane region" description="Helical" evidence="5">
    <location>
        <begin position="57"/>
        <end position="76"/>
    </location>
</feature>
<protein>
    <submittedName>
        <fullName evidence="7">Unannotated protein</fullName>
    </submittedName>
</protein>
<feature type="domain" description="Integral membrane bound transporter" evidence="6">
    <location>
        <begin position="228"/>
        <end position="337"/>
    </location>
</feature>
<sequence length="372" mass="38916">MTFPTTGKSSAAGTPEANKPARMPVKRRLVIVAAVVVLVLLPAIVMVLITWAGTGTVQGAATWASIPAIVGIATALSGYRRYAVVTSIVMAFLAPLAIVAGISPVSGAALMAILCMTVGRLSRVGLQKSGLLVPVMLAWALIDPPAWNGATSVDRLDTGYLLWMALIFLVGGLLPALLLPLLMRKRPKPHFVPHSQREATTYTVMITILVTVSTFYVLDNPKMIGGAFLIAVILVMAPIGTSQTIKPTIFRVLGTIAGSVLVIALVSQVNSLGVVYLIGLIVLIIAVFARLSGLAWVYYVFMVPATACLNATTVTQVGELGEQRVVDNAVGGVLVIAATVITIGYSNWAGRHGEASDTDHEIQAAIPAAASS</sequence>
<dbReference type="Pfam" id="PF13515">
    <property type="entry name" value="FUSC_2"/>
    <property type="match status" value="1"/>
</dbReference>